<evidence type="ECO:0000256" key="7">
    <source>
        <dbReference type="SAM" id="MobiDB-lite"/>
    </source>
</evidence>
<comment type="similarity">
    <text evidence="6">Belongs to the G-protein coupled receptor 1 family.</text>
</comment>
<proteinExistence type="inferred from homology"/>
<keyword evidence="5 8" id="KW-0472">Membrane</keyword>
<feature type="region of interest" description="Disordered" evidence="7">
    <location>
        <begin position="314"/>
        <end position="335"/>
    </location>
</feature>
<keyword evidence="4 8" id="KW-1133">Transmembrane helix</keyword>
<feature type="transmembrane region" description="Helical" evidence="8">
    <location>
        <begin position="205"/>
        <end position="229"/>
    </location>
</feature>
<comment type="subcellular location">
    <subcellularLocation>
        <location evidence="1">Cell membrane</location>
        <topology evidence="1">Multi-pass membrane protein</topology>
    </subcellularLocation>
</comment>
<keyword evidence="6" id="KW-0807">Transducer</keyword>
<dbReference type="eggNOG" id="KOG3656">
    <property type="taxonomic scope" value="Eukaryota"/>
</dbReference>
<name>C3ZGM1_BRAFL</name>
<evidence type="ECO:0000259" key="9">
    <source>
        <dbReference type="PROSITE" id="PS50262"/>
    </source>
</evidence>
<dbReference type="GO" id="GO:0005886">
    <property type="term" value="C:plasma membrane"/>
    <property type="evidence" value="ECO:0007669"/>
    <property type="project" value="UniProtKB-SubCell"/>
</dbReference>
<dbReference type="PROSITE" id="PS00237">
    <property type="entry name" value="G_PROTEIN_RECEP_F1_1"/>
    <property type="match status" value="1"/>
</dbReference>
<dbReference type="InterPro" id="IPR000276">
    <property type="entry name" value="GPCR_Rhodpsn"/>
</dbReference>
<feature type="transmembrane region" description="Helical" evidence="8">
    <location>
        <begin position="119"/>
        <end position="144"/>
    </location>
</feature>
<feature type="transmembrane region" description="Helical" evidence="8">
    <location>
        <begin position="89"/>
        <end position="113"/>
    </location>
</feature>
<protein>
    <recommendedName>
        <fullName evidence="9">G-protein coupled receptors family 1 profile domain-containing protein</fullName>
    </recommendedName>
</protein>
<evidence type="ECO:0000256" key="6">
    <source>
        <dbReference type="RuleBase" id="RU000688"/>
    </source>
</evidence>
<dbReference type="AlphaFoldDB" id="C3ZGM1"/>
<dbReference type="EMBL" id="GG666620">
    <property type="protein sequence ID" value="EEN48247.1"/>
    <property type="molecule type" value="Genomic_DNA"/>
</dbReference>
<evidence type="ECO:0000256" key="3">
    <source>
        <dbReference type="ARBA" id="ARBA00022692"/>
    </source>
</evidence>
<keyword evidence="6" id="KW-0675">Receptor</keyword>
<sequence>MNGSTMNLTGGNSTVYDTFWPCLRGHLENRVEYDLAVAACSHLPTPFLDENRKVGIASAAVGTIALLLNGAVLSGVLKNRDLSKPVYLFVANLAAADCMAGVFSLFFCASFQLELLRPLTMLGLICAYFLVLVLSAVGVILLSMDRYVAILHPTYYQTRMSGRHVAVTLGIAWPACAVVCLSPVMGWNCIDMDTETCMANMPVVYVILIKSILLMAVVTVVFGNVRIFITLMRRFSRDGPPENPQENDCEVQARPYWGLPIALCNSVINPIIYALRIEKIRDAVQRRARRLANAVREKLGWTSNQVVNGHQTVGDAAARDGPGPSADNRTGQSAKWAVSRRLGETTRNTQNSNRLNVLFVASPSSVKVGETPSTEYIE</sequence>
<evidence type="ECO:0000256" key="1">
    <source>
        <dbReference type="ARBA" id="ARBA00004651"/>
    </source>
</evidence>
<dbReference type="Gene3D" id="1.20.1070.10">
    <property type="entry name" value="Rhodopsin 7-helix transmembrane proteins"/>
    <property type="match status" value="1"/>
</dbReference>
<accession>C3ZGM1</accession>
<dbReference type="Pfam" id="PF00001">
    <property type="entry name" value="7tm_1"/>
    <property type="match status" value="1"/>
</dbReference>
<dbReference type="SUPFAM" id="SSF81321">
    <property type="entry name" value="Family A G protein-coupled receptor-like"/>
    <property type="match status" value="1"/>
</dbReference>
<evidence type="ECO:0000256" key="8">
    <source>
        <dbReference type="SAM" id="Phobius"/>
    </source>
</evidence>
<dbReference type="InterPro" id="IPR017452">
    <property type="entry name" value="GPCR_Rhodpsn_7TM"/>
</dbReference>
<dbReference type="GO" id="GO:0004930">
    <property type="term" value="F:G protein-coupled receptor activity"/>
    <property type="evidence" value="ECO:0007669"/>
    <property type="project" value="UniProtKB-KW"/>
</dbReference>
<dbReference type="InParanoid" id="C3ZGM1"/>
<dbReference type="PRINTS" id="PR00237">
    <property type="entry name" value="GPCRRHODOPSN"/>
</dbReference>
<reference evidence="10" key="1">
    <citation type="journal article" date="2008" name="Nature">
        <title>The amphioxus genome and the evolution of the chordate karyotype.</title>
        <authorList>
            <consortium name="US DOE Joint Genome Institute (JGI-PGF)"/>
            <person name="Putnam N.H."/>
            <person name="Butts T."/>
            <person name="Ferrier D.E.K."/>
            <person name="Furlong R.F."/>
            <person name="Hellsten U."/>
            <person name="Kawashima T."/>
            <person name="Robinson-Rechavi M."/>
            <person name="Shoguchi E."/>
            <person name="Terry A."/>
            <person name="Yu J.-K."/>
            <person name="Benito-Gutierrez E.L."/>
            <person name="Dubchak I."/>
            <person name="Garcia-Fernandez J."/>
            <person name="Gibson-Brown J.J."/>
            <person name="Grigoriev I.V."/>
            <person name="Horton A.C."/>
            <person name="de Jong P.J."/>
            <person name="Jurka J."/>
            <person name="Kapitonov V.V."/>
            <person name="Kohara Y."/>
            <person name="Kuroki Y."/>
            <person name="Lindquist E."/>
            <person name="Lucas S."/>
            <person name="Osoegawa K."/>
            <person name="Pennacchio L.A."/>
            <person name="Salamov A.A."/>
            <person name="Satou Y."/>
            <person name="Sauka-Spengler T."/>
            <person name="Schmutz J."/>
            <person name="Shin-I T."/>
            <person name="Toyoda A."/>
            <person name="Bronner-Fraser M."/>
            <person name="Fujiyama A."/>
            <person name="Holland L.Z."/>
            <person name="Holland P.W.H."/>
            <person name="Satoh N."/>
            <person name="Rokhsar D.S."/>
        </authorList>
    </citation>
    <scope>NUCLEOTIDE SEQUENCE [LARGE SCALE GENOMIC DNA]</scope>
    <source>
        <strain evidence="10">S238N-H82</strain>
        <tissue evidence="10">Testes</tissue>
    </source>
</reference>
<dbReference type="PANTHER" id="PTHR22750">
    <property type="entry name" value="G-PROTEIN COUPLED RECEPTOR"/>
    <property type="match status" value="1"/>
</dbReference>
<evidence type="ECO:0000256" key="5">
    <source>
        <dbReference type="ARBA" id="ARBA00023136"/>
    </source>
</evidence>
<feature type="domain" description="G-protein coupled receptors family 1 profile" evidence="9">
    <location>
        <begin position="68"/>
        <end position="237"/>
    </location>
</feature>
<evidence type="ECO:0000256" key="4">
    <source>
        <dbReference type="ARBA" id="ARBA00022989"/>
    </source>
</evidence>
<gene>
    <name evidence="10" type="ORF">BRAFLDRAFT_70974</name>
</gene>
<evidence type="ECO:0000256" key="2">
    <source>
        <dbReference type="ARBA" id="ARBA00022475"/>
    </source>
</evidence>
<feature type="transmembrane region" description="Helical" evidence="8">
    <location>
        <begin position="54"/>
        <end position="77"/>
    </location>
</feature>
<keyword evidence="2" id="KW-1003">Cell membrane</keyword>
<keyword evidence="6" id="KW-0297">G-protein coupled receptor</keyword>
<evidence type="ECO:0000313" key="10">
    <source>
        <dbReference type="EMBL" id="EEN48247.1"/>
    </source>
</evidence>
<keyword evidence="3 6" id="KW-0812">Transmembrane</keyword>
<dbReference type="PROSITE" id="PS50262">
    <property type="entry name" value="G_PROTEIN_RECEP_F1_2"/>
    <property type="match status" value="1"/>
</dbReference>
<organism>
    <name type="scientific">Branchiostoma floridae</name>
    <name type="common">Florida lancelet</name>
    <name type="synonym">Amphioxus</name>
    <dbReference type="NCBI Taxonomy" id="7739"/>
    <lineage>
        <taxon>Eukaryota</taxon>
        <taxon>Metazoa</taxon>
        <taxon>Chordata</taxon>
        <taxon>Cephalochordata</taxon>
        <taxon>Leptocardii</taxon>
        <taxon>Amphioxiformes</taxon>
        <taxon>Branchiostomatidae</taxon>
        <taxon>Branchiostoma</taxon>
    </lineage>
</organism>
<feature type="transmembrane region" description="Helical" evidence="8">
    <location>
        <begin position="165"/>
        <end position="185"/>
    </location>
</feature>